<dbReference type="PANTHER" id="PTHR30069">
    <property type="entry name" value="TONB-DEPENDENT OUTER MEMBRANE RECEPTOR"/>
    <property type="match status" value="1"/>
</dbReference>
<dbReference type="EMBL" id="JBHTJR010000054">
    <property type="protein sequence ID" value="MFD0994067.1"/>
    <property type="molecule type" value="Genomic_DNA"/>
</dbReference>
<evidence type="ECO:0000256" key="6">
    <source>
        <dbReference type="ARBA" id="ARBA00023136"/>
    </source>
</evidence>
<dbReference type="InterPro" id="IPR036942">
    <property type="entry name" value="Beta-barrel_TonB_sf"/>
</dbReference>
<dbReference type="PANTHER" id="PTHR30069:SF36">
    <property type="entry name" value="BLL6948 PROTEIN"/>
    <property type="match status" value="1"/>
</dbReference>
<keyword evidence="5 9" id="KW-0798">TonB box</keyword>
<feature type="domain" description="TonB-dependent receptor-like beta-barrel" evidence="10">
    <location>
        <begin position="303"/>
        <end position="698"/>
    </location>
</feature>
<feature type="domain" description="TonB-dependent receptor plug" evidence="11">
    <location>
        <begin position="121"/>
        <end position="219"/>
    </location>
</feature>
<keyword evidence="12" id="KW-0675">Receptor</keyword>
<evidence type="ECO:0000256" key="4">
    <source>
        <dbReference type="ARBA" id="ARBA00022692"/>
    </source>
</evidence>
<protein>
    <submittedName>
        <fullName evidence="12">TonB-dependent receptor</fullName>
    </submittedName>
</protein>
<keyword evidence="6 8" id="KW-0472">Membrane</keyword>
<dbReference type="InterPro" id="IPR039426">
    <property type="entry name" value="TonB-dep_rcpt-like"/>
</dbReference>
<dbReference type="InterPro" id="IPR012910">
    <property type="entry name" value="Plug_dom"/>
</dbReference>
<proteinExistence type="inferred from homology"/>
<dbReference type="SUPFAM" id="SSF56935">
    <property type="entry name" value="Porins"/>
    <property type="match status" value="1"/>
</dbReference>
<dbReference type="Pfam" id="PF13715">
    <property type="entry name" value="CarbopepD_reg_2"/>
    <property type="match status" value="1"/>
</dbReference>
<evidence type="ECO:0000256" key="7">
    <source>
        <dbReference type="ARBA" id="ARBA00023237"/>
    </source>
</evidence>
<evidence type="ECO:0000256" key="9">
    <source>
        <dbReference type="RuleBase" id="RU003357"/>
    </source>
</evidence>
<evidence type="ECO:0000313" key="13">
    <source>
        <dbReference type="Proteomes" id="UP001597062"/>
    </source>
</evidence>
<dbReference type="InterPro" id="IPR037066">
    <property type="entry name" value="Plug_dom_sf"/>
</dbReference>
<sequence length="742" mass="82584">MLKFVFTSLFLTTVSASLLGQTFKGKVVNQNNVPLENVYVINATQNEHTHTDAKGNFILEKNKENDTISISILGFEKKVIRITQNQLTNFNTIQLQPKSYLLDELVLTAKKDPLVSMVAIDVQKNPVSSSQEILQTVPGLIIGQHAGGGKAEQIFLRGFDIDHGTDIALSVDGLPINMVSHAHGQGYSDLHFIIPETINKINFGKGPYEASKGDFATAGFVDFSTKTRINKSSISLDVGQFNSFRTLAMLNLLDNSSTNSAYAAIEYQETDGFFESSQNFSRLNIFGKYQSVLEDNSKLTLSASYFTSTWDASGQIPQRAVDSGLISRFGAIDDTEGGTTSRTNINLQHSKFLKNDVEITSNIFYSNYKFNLFSNFTFFLDDPDNGDQIKQTENRDIFGFNTQLKKQVTFASIPTSVRGGAGFRFDNINDLELSHTLQRKEVLDYIQLGSVQQTNIYGFAAADLDLGKVSIQPSVRLDYFRFLYNDDLAPTYATNSNSEVVVNPKLSVVYTPNEKYQWFVKSGIGFHSNDARVVATNPNSKTLPKAYGVDVGGTAKLTNNLVVNAALWYLHSEDELVYVGDAGIVEPSGKSERKGIDFGVRYQLTKELYLNNDITLTDAKLLEVPVAENNIPLAPEFTTTGGIFYDNTKFFGGIKYRHLKDRAANEDYSLTAEGYTVVDANLGYRLKDFTFNVSALNLFDVAWNETQFATESRLQNEPNSVEEIHFTPGTPFNLKFTITYTF</sequence>
<dbReference type="RefSeq" id="WP_386108968.1">
    <property type="nucleotide sequence ID" value="NZ_JBHTJR010000054.1"/>
</dbReference>
<dbReference type="Pfam" id="PF07715">
    <property type="entry name" value="Plug"/>
    <property type="match status" value="1"/>
</dbReference>
<dbReference type="SUPFAM" id="SSF49464">
    <property type="entry name" value="Carboxypeptidase regulatory domain-like"/>
    <property type="match status" value="1"/>
</dbReference>
<evidence type="ECO:0000259" key="11">
    <source>
        <dbReference type="Pfam" id="PF07715"/>
    </source>
</evidence>
<comment type="subcellular location">
    <subcellularLocation>
        <location evidence="1 8">Cell outer membrane</location>
        <topology evidence="1 8">Multi-pass membrane protein</topology>
    </subcellularLocation>
</comment>
<accession>A0ABW3JXG5</accession>
<dbReference type="InterPro" id="IPR008969">
    <property type="entry name" value="CarboxyPept-like_regulatory"/>
</dbReference>
<dbReference type="Gene3D" id="2.170.130.10">
    <property type="entry name" value="TonB-dependent receptor, plug domain"/>
    <property type="match status" value="1"/>
</dbReference>
<dbReference type="Proteomes" id="UP001597062">
    <property type="component" value="Unassembled WGS sequence"/>
</dbReference>
<dbReference type="Gene3D" id="2.40.170.20">
    <property type="entry name" value="TonB-dependent receptor, beta-barrel domain"/>
    <property type="match status" value="1"/>
</dbReference>
<keyword evidence="4 8" id="KW-0812">Transmembrane</keyword>
<keyword evidence="3 8" id="KW-1134">Transmembrane beta strand</keyword>
<gene>
    <name evidence="12" type="ORF">ACFQ1U_12695</name>
</gene>
<name>A0ABW3JXG5_9FLAO</name>
<evidence type="ECO:0000256" key="5">
    <source>
        <dbReference type="ARBA" id="ARBA00023077"/>
    </source>
</evidence>
<evidence type="ECO:0000256" key="1">
    <source>
        <dbReference type="ARBA" id="ARBA00004571"/>
    </source>
</evidence>
<evidence type="ECO:0000256" key="8">
    <source>
        <dbReference type="PROSITE-ProRule" id="PRU01360"/>
    </source>
</evidence>
<dbReference type="PROSITE" id="PS52016">
    <property type="entry name" value="TONB_DEPENDENT_REC_3"/>
    <property type="match status" value="1"/>
</dbReference>
<keyword evidence="2 8" id="KW-0813">Transport</keyword>
<evidence type="ECO:0000256" key="2">
    <source>
        <dbReference type="ARBA" id="ARBA00022448"/>
    </source>
</evidence>
<keyword evidence="7 8" id="KW-0998">Cell outer membrane</keyword>
<evidence type="ECO:0000259" key="10">
    <source>
        <dbReference type="Pfam" id="PF00593"/>
    </source>
</evidence>
<comment type="caution">
    <text evidence="12">The sequence shown here is derived from an EMBL/GenBank/DDBJ whole genome shotgun (WGS) entry which is preliminary data.</text>
</comment>
<evidence type="ECO:0000313" key="12">
    <source>
        <dbReference type="EMBL" id="MFD0994067.1"/>
    </source>
</evidence>
<evidence type="ECO:0000256" key="3">
    <source>
        <dbReference type="ARBA" id="ARBA00022452"/>
    </source>
</evidence>
<comment type="similarity">
    <text evidence="8 9">Belongs to the TonB-dependent receptor family.</text>
</comment>
<dbReference type="Pfam" id="PF00593">
    <property type="entry name" value="TonB_dep_Rec_b-barrel"/>
    <property type="match status" value="1"/>
</dbReference>
<reference evidence="13" key="1">
    <citation type="journal article" date="2019" name="Int. J. Syst. Evol. Microbiol.">
        <title>The Global Catalogue of Microorganisms (GCM) 10K type strain sequencing project: providing services to taxonomists for standard genome sequencing and annotation.</title>
        <authorList>
            <consortium name="The Broad Institute Genomics Platform"/>
            <consortium name="The Broad Institute Genome Sequencing Center for Infectious Disease"/>
            <person name="Wu L."/>
            <person name="Ma J."/>
        </authorList>
    </citation>
    <scope>NUCLEOTIDE SEQUENCE [LARGE SCALE GENOMIC DNA]</scope>
    <source>
        <strain evidence="13">CCUG 60527</strain>
    </source>
</reference>
<dbReference type="InterPro" id="IPR000531">
    <property type="entry name" value="Beta-barrel_TonB"/>
</dbReference>
<keyword evidence="13" id="KW-1185">Reference proteome</keyword>
<organism evidence="12 13">
    <name type="scientific">Tenacibaculum geojense</name>
    <dbReference type="NCBI Taxonomy" id="915352"/>
    <lineage>
        <taxon>Bacteria</taxon>
        <taxon>Pseudomonadati</taxon>
        <taxon>Bacteroidota</taxon>
        <taxon>Flavobacteriia</taxon>
        <taxon>Flavobacteriales</taxon>
        <taxon>Flavobacteriaceae</taxon>
        <taxon>Tenacibaculum</taxon>
    </lineage>
</organism>